<protein>
    <submittedName>
        <fullName evidence="1">Uncharacterized protein</fullName>
    </submittedName>
</protein>
<accession>A0A3N8RC55</accession>
<evidence type="ECO:0000313" key="1">
    <source>
        <dbReference type="EMBL" id="RQT33465.1"/>
    </source>
</evidence>
<comment type="caution">
    <text evidence="1">The sequence shown here is derived from an EMBL/GenBank/DDBJ whole genome shotgun (WGS) entry which is preliminary data.</text>
</comment>
<dbReference type="AlphaFoldDB" id="A0A3N8RC55"/>
<dbReference type="EMBL" id="QTQX01000004">
    <property type="protein sequence ID" value="RQT33465.1"/>
    <property type="molecule type" value="Genomic_DNA"/>
</dbReference>
<proteinExistence type="predicted"/>
<sequence length="111" mass="12997">MIFDRQYLPGKCDFDVAKNPVVEIRELYHIVNVNIHRQLPPPKVYGENAPFREVTNALRNRCRALAMHLVDPSLRVPSNGFFYYYNLVPERVVLRLRATQLIIAVDRWCSV</sequence>
<evidence type="ECO:0000313" key="2">
    <source>
        <dbReference type="Proteomes" id="UP000269271"/>
    </source>
</evidence>
<name>A0A3N8RC55_9BURK</name>
<dbReference type="Proteomes" id="UP000269271">
    <property type="component" value="Unassembled WGS sequence"/>
</dbReference>
<organism evidence="1 2">
    <name type="scientific">Burkholderia contaminans</name>
    <dbReference type="NCBI Taxonomy" id="488447"/>
    <lineage>
        <taxon>Bacteria</taxon>
        <taxon>Pseudomonadati</taxon>
        <taxon>Pseudomonadota</taxon>
        <taxon>Betaproteobacteria</taxon>
        <taxon>Burkholderiales</taxon>
        <taxon>Burkholderiaceae</taxon>
        <taxon>Burkholderia</taxon>
        <taxon>Burkholderia cepacia complex</taxon>
    </lineage>
</organism>
<gene>
    <name evidence="1" type="ORF">DF037_07735</name>
</gene>
<reference evidence="1 2" key="1">
    <citation type="submission" date="2018-08" db="EMBL/GenBank/DDBJ databases">
        <title>Comparative analysis of Burkholderia isolates from Puerto Rico.</title>
        <authorList>
            <person name="Hall C."/>
            <person name="Sahl J."/>
            <person name="Wagner D."/>
        </authorList>
    </citation>
    <scope>NUCLEOTIDE SEQUENCE [LARGE SCALE GENOMIC DNA]</scope>
    <source>
        <strain evidence="1 2">Bp9001</strain>
    </source>
</reference>